<keyword evidence="1" id="KW-0472">Membrane</keyword>
<accession>A0A4R5U6F1</accession>
<proteinExistence type="predicted"/>
<gene>
    <name evidence="2" type="ORF">E2F50_21660</name>
</gene>
<dbReference type="RefSeq" id="WP_133318277.1">
    <property type="nucleotide sequence ID" value="NZ_SMTL01000009.1"/>
</dbReference>
<keyword evidence="3" id="KW-1185">Reference proteome</keyword>
<reference evidence="2 3" key="1">
    <citation type="submission" date="2019-03" db="EMBL/GenBank/DDBJ databases">
        <title>Rhizobium sp. nov., an bacterium isolated from biocrust in Mu Us Desert.</title>
        <authorList>
            <person name="Lixiong L."/>
        </authorList>
    </citation>
    <scope>NUCLEOTIDE SEQUENCE [LARGE SCALE GENOMIC DNA]</scope>
    <source>
        <strain evidence="2 3">SPY-1</strain>
    </source>
</reference>
<feature type="transmembrane region" description="Helical" evidence="1">
    <location>
        <begin position="212"/>
        <end position="232"/>
    </location>
</feature>
<keyword evidence="1" id="KW-0812">Transmembrane</keyword>
<organism evidence="2 3">
    <name type="scientific">Rhizobium deserti</name>
    <dbReference type="NCBI Taxonomy" id="2547961"/>
    <lineage>
        <taxon>Bacteria</taxon>
        <taxon>Pseudomonadati</taxon>
        <taxon>Pseudomonadota</taxon>
        <taxon>Alphaproteobacteria</taxon>
        <taxon>Hyphomicrobiales</taxon>
        <taxon>Rhizobiaceae</taxon>
        <taxon>Rhizobium/Agrobacterium group</taxon>
        <taxon>Rhizobium</taxon>
    </lineage>
</organism>
<evidence type="ECO:0000313" key="3">
    <source>
        <dbReference type="Proteomes" id="UP000295238"/>
    </source>
</evidence>
<sequence length="309" mass="34191">MTKRPLNDVATFDRYHFTAEEHVNELKAGMYPTIEVLYERNGITSKPAAHLLQLLKPSSTRSGIFRQDTIATYSLSGSDIDALGPVLEQVQGSLPVRAACTNEPFPEDVVPVTAHELTEALNATRHQFPEMPPPRLGTRELLVGTLDRVSCLSPGTAEVFDNGGRQTDFEFLKNDRFGTDPEQNIFLKLSVNGCVTGIAMPFMLWIENGNYAAPSFIVEGSVGPAWVVFLVYGRDQELDRMREELVQHLDLPGADLAGLICPLPCGQYRLSKESAQVIEFDSPFGFYAADELLDVFLPPASTMKARNRL</sequence>
<dbReference type="AlphaFoldDB" id="A0A4R5U6F1"/>
<comment type="caution">
    <text evidence="2">The sequence shown here is derived from an EMBL/GenBank/DDBJ whole genome shotgun (WGS) entry which is preliminary data.</text>
</comment>
<name>A0A4R5U6F1_9HYPH</name>
<protein>
    <submittedName>
        <fullName evidence="2">Uncharacterized protein</fullName>
    </submittedName>
</protein>
<dbReference type="EMBL" id="SMTL01000009">
    <property type="protein sequence ID" value="TDK29812.1"/>
    <property type="molecule type" value="Genomic_DNA"/>
</dbReference>
<evidence type="ECO:0000313" key="2">
    <source>
        <dbReference type="EMBL" id="TDK29812.1"/>
    </source>
</evidence>
<feature type="transmembrane region" description="Helical" evidence="1">
    <location>
        <begin position="185"/>
        <end position="206"/>
    </location>
</feature>
<evidence type="ECO:0000256" key="1">
    <source>
        <dbReference type="SAM" id="Phobius"/>
    </source>
</evidence>
<dbReference type="Proteomes" id="UP000295238">
    <property type="component" value="Unassembled WGS sequence"/>
</dbReference>
<keyword evidence="1" id="KW-1133">Transmembrane helix</keyword>